<name>A0A1F6VKU5_9BACT</name>
<dbReference type="AlphaFoldDB" id="A0A1F6VKU5"/>
<evidence type="ECO:0000313" key="4">
    <source>
        <dbReference type="Proteomes" id="UP000178059"/>
    </source>
</evidence>
<reference evidence="3 4" key="1">
    <citation type="journal article" date="2016" name="Nat. Commun.">
        <title>Thousands of microbial genomes shed light on interconnected biogeochemical processes in an aquifer system.</title>
        <authorList>
            <person name="Anantharaman K."/>
            <person name="Brown C.T."/>
            <person name="Hug L.A."/>
            <person name="Sharon I."/>
            <person name="Castelle C.J."/>
            <person name="Probst A.J."/>
            <person name="Thomas B.C."/>
            <person name="Singh A."/>
            <person name="Wilkins M.J."/>
            <person name="Karaoz U."/>
            <person name="Brodie E.L."/>
            <person name="Williams K.H."/>
            <person name="Hubbard S.S."/>
            <person name="Banfield J.F."/>
        </authorList>
    </citation>
    <scope>NUCLEOTIDE SEQUENCE [LARGE SCALE GENOMIC DNA]</scope>
</reference>
<proteinExistence type="predicted"/>
<evidence type="ECO:0000313" key="3">
    <source>
        <dbReference type="EMBL" id="OGI70105.1"/>
    </source>
</evidence>
<evidence type="ECO:0000259" key="2">
    <source>
        <dbReference type="SMART" id="SM00465"/>
    </source>
</evidence>
<feature type="domain" description="GIY-YIG" evidence="2">
    <location>
        <begin position="168"/>
        <end position="265"/>
    </location>
</feature>
<dbReference type="EMBL" id="MFTT01000012">
    <property type="protein sequence ID" value="OGI70105.1"/>
    <property type="molecule type" value="Genomic_DNA"/>
</dbReference>
<comment type="caution">
    <text evidence="3">The sequence shown here is derived from an EMBL/GenBank/DDBJ whole genome shotgun (WGS) entry which is preliminary data.</text>
</comment>
<gene>
    <name evidence="3" type="ORF">A2824_02105</name>
</gene>
<dbReference type="SMART" id="SM00465">
    <property type="entry name" value="GIYc"/>
    <property type="match status" value="1"/>
</dbReference>
<dbReference type="Proteomes" id="UP000178059">
    <property type="component" value="Unassembled WGS sequence"/>
</dbReference>
<dbReference type="InterPro" id="IPR000305">
    <property type="entry name" value="GIY-YIG_endonuc"/>
</dbReference>
<dbReference type="STRING" id="1801743.A2824_02105"/>
<evidence type="ECO:0000256" key="1">
    <source>
        <dbReference type="SAM" id="MobiDB-lite"/>
    </source>
</evidence>
<sequence>MKKNHYGKNGSHIEPFLQKELPILSSLKFIKPFQINGLNRTWSLSQYWRKLGVYVIKDEQKERIIIIGNAKYCLYKAITRCIRKLIRLGNNNCTVAVIPSKKKEIPKILNLLRNEIKKIPINDEYQKIEIFFKNKKTLPIEVLDFRSPYAYKNGKRICTFSKASYNVRGGTYIIRENENVVYVGMSVKWLYQAMYNHFSPYQLDRHSQHYRVEYSETLDKYDYTVALIEVPAIGRSEKCFKEEVFSFEKYLIKQLNPRDNIKEVEEEEQLVPEPIPVPDEDPPF</sequence>
<feature type="region of interest" description="Disordered" evidence="1">
    <location>
        <begin position="265"/>
        <end position="284"/>
    </location>
</feature>
<dbReference type="InterPro" id="IPR035901">
    <property type="entry name" value="GIY-YIG_endonuc_sf"/>
</dbReference>
<dbReference type="SUPFAM" id="SSF82771">
    <property type="entry name" value="GIY-YIG endonuclease"/>
    <property type="match status" value="1"/>
</dbReference>
<organism evidence="3 4">
    <name type="scientific">Candidatus Nomurabacteria bacterium RIFCSPHIGHO2_01_FULL_42_16</name>
    <dbReference type="NCBI Taxonomy" id="1801743"/>
    <lineage>
        <taxon>Bacteria</taxon>
        <taxon>Candidatus Nomuraibacteriota</taxon>
    </lineage>
</organism>
<accession>A0A1F6VKU5</accession>
<protein>
    <recommendedName>
        <fullName evidence="2">GIY-YIG domain-containing protein</fullName>
    </recommendedName>
</protein>